<protein>
    <submittedName>
        <fullName evidence="2">Uncharacterized protein</fullName>
    </submittedName>
</protein>
<feature type="region of interest" description="Disordered" evidence="1">
    <location>
        <begin position="1"/>
        <end position="160"/>
    </location>
</feature>
<feature type="compositionally biased region" description="Polar residues" evidence="1">
    <location>
        <begin position="9"/>
        <end position="52"/>
    </location>
</feature>
<sequence>MANTKKEAQQATGRKSPKNNLETNFTTKKDGNSTNSISNNLNHNSFTNQYAEAQNDEKEEHTSNERVQAQETQNRPVTGPNQTNQVPQNGNKEYSKSTGIDSMLPIPTPPNNVSIECNDEVEGGMDGGSREKHSNMRKGYPKGNLTHVLHEGTHDHSPRP</sequence>
<evidence type="ECO:0000313" key="3">
    <source>
        <dbReference type="Proteomes" id="UP000824120"/>
    </source>
</evidence>
<evidence type="ECO:0000256" key="1">
    <source>
        <dbReference type="SAM" id="MobiDB-lite"/>
    </source>
</evidence>
<name>A0A9J5VZG1_SOLCO</name>
<feature type="compositionally biased region" description="Basic and acidic residues" evidence="1">
    <location>
        <begin position="148"/>
        <end position="160"/>
    </location>
</feature>
<keyword evidence="3" id="KW-1185">Reference proteome</keyword>
<organism evidence="2 3">
    <name type="scientific">Solanum commersonii</name>
    <name type="common">Commerson's wild potato</name>
    <name type="synonym">Commerson's nightshade</name>
    <dbReference type="NCBI Taxonomy" id="4109"/>
    <lineage>
        <taxon>Eukaryota</taxon>
        <taxon>Viridiplantae</taxon>
        <taxon>Streptophyta</taxon>
        <taxon>Embryophyta</taxon>
        <taxon>Tracheophyta</taxon>
        <taxon>Spermatophyta</taxon>
        <taxon>Magnoliopsida</taxon>
        <taxon>eudicotyledons</taxon>
        <taxon>Gunneridae</taxon>
        <taxon>Pentapetalae</taxon>
        <taxon>asterids</taxon>
        <taxon>lamiids</taxon>
        <taxon>Solanales</taxon>
        <taxon>Solanaceae</taxon>
        <taxon>Solanoideae</taxon>
        <taxon>Solaneae</taxon>
        <taxon>Solanum</taxon>
    </lineage>
</organism>
<feature type="compositionally biased region" description="Polar residues" evidence="1">
    <location>
        <begin position="65"/>
        <end position="100"/>
    </location>
</feature>
<reference evidence="2" key="1">
    <citation type="submission" date="2020-09" db="EMBL/GenBank/DDBJ databases">
        <title>De no assembly of potato wild relative species, Solanum commersonii.</title>
        <authorList>
            <person name="Cho K."/>
        </authorList>
    </citation>
    <scope>NUCLEOTIDE SEQUENCE</scope>
    <source>
        <strain evidence="2">LZ3.2</strain>
        <tissue evidence="2">Leaf</tissue>
    </source>
</reference>
<evidence type="ECO:0000313" key="2">
    <source>
        <dbReference type="EMBL" id="KAG5568561.1"/>
    </source>
</evidence>
<dbReference type="OrthoDB" id="1326096at2759"/>
<accession>A0A9J5VZG1</accession>
<gene>
    <name evidence="2" type="ORF">H5410_064422</name>
</gene>
<feature type="compositionally biased region" description="Basic and acidic residues" evidence="1">
    <location>
        <begin position="55"/>
        <end position="64"/>
    </location>
</feature>
<dbReference type="EMBL" id="JACXVP010000090">
    <property type="protein sequence ID" value="KAG5568561.1"/>
    <property type="molecule type" value="Genomic_DNA"/>
</dbReference>
<comment type="caution">
    <text evidence="2">The sequence shown here is derived from an EMBL/GenBank/DDBJ whole genome shotgun (WGS) entry which is preliminary data.</text>
</comment>
<dbReference type="AlphaFoldDB" id="A0A9J5VZG1"/>
<dbReference type="Proteomes" id="UP000824120">
    <property type="component" value="Unassembled WGS sequence"/>
</dbReference>
<proteinExistence type="predicted"/>